<evidence type="ECO:0008006" key="3">
    <source>
        <dbReference type="Google" id="ProtNLM"/>
    </source>
</evidence>
<dbReference type="AlphaFoldDB" id="A0A8D5ALJ4"/>
<sequence>MPHAPCLIFAVGNESRGDDALGPLLLREIARRLEAGAASDRYELIEDFQLQVENVLDMAERQLVLFIDAGHGTPAPFNFYRPQPQAIGHSTHALPPEALLPVFEQVLHRPPPPAYVLCIRGERFELGEEVSPQARRHYEAALAFTERLLANATVESWDALAGMP</sequence>
<dbReference type="InterPro" id="IPR023430">
    <property type="entry name" value="Pept_HybD-like_dom_sf"/>
</dbReference>
<dbReference type="Gene3D" id="3.40.50.1450">
    <property type="entry name" value="HybD-like"/>
    <property type="match status" value="1"/>
</dbReference>
<dbReference type="GO" id="GO:0004175">
    <property type="term" value="F:endopeptidase activity"/>
    <property type="evidence" value="ECO:0007669"/>
    <property type="project" value="TreeGrafter"/>
</dbReference>
<dbReference type="SUPFAM" id="SSF53163">
    <property type="entry name" value="HybD-like"/>
    <property type="match status" value="1"/>
</dbReference>
<dbReference type="EMBL" id="AP019782">
    <property type="protein sequence ID" value="BBL70185.1"/>
    <property type="molecule type" value="Genomic_DNA"/>
</dbReference>
<dbReference type="KEGG" id="moz:MoryE10_07910"/>
<dbReference type="GO" id="GO:0016485">
    <property type="term" value="P:protein processing"/>
    <property type="evidence" value="ECO:0007669"/>
    <property type="project" value="TreeGrafter"/>
</dbReference>
<name>A0A8D5ALJ4_9GAMM</name>
<keyword evidence="2" id="KW-1185">Reference proteome</keyword>
<dbReference type="Proteomes" id="UP000824988">
    <property type="component" value="Chromosome"/>
</dbReference>
<proteinExistence type="predicted"/>
<reference evidence="1" key="1">
    <citation type="submission" date="2019-06" db="EMBL/GenBank/DDBJ databases">
        <title>Complete genome sequence of Methylogaea oryzae strain JCM16910.</title>
        <authorList>
            <person name="Asakawa S."/>
        </authorList>
    </citation>
    <scope>NUCLEOTIDE SEQUENCE</scope>
    <source>
        <strain evidence="1">E10</strain>
    </source>
</reference>
<protein>
    <recommendedName>
        <fullName evidence="3">Hydrogenase maturation protease</fullName>
    </recommendedName>
</protein>
<dbReference type="InterPro" id="IPR000671">
    <property type="entry name" value="Peptidase_A31"/>
</dbReference>
<dbReference type="NCBIfam" id="TIGR00072">
    <property type="entry name" value="hydrog_prot"/>
    <property type="match status" value="1"/>
</dbReference>
<organism evidence="1 2">
    <name type="scientific">Methylogaea oryzae</name>
    <dbReference type="NCBI Taxonomy" id="1295382"/>
    <lineage>
        <taxon>Bacteria</taxon>
        <taxon>Pseudomonadati</taxon>
        <taxon>Pseudomonadota</taxon>
        <taxon>Gammaproteobacteria</taxon>
        <taxon>Methylococcales</taxon>
        <taxon>Methylococcaceae</taxon>
        <taxon>Methylogaea</taxon>
    </lineage>
</organism>
<dbReference type="PANTHER" id="PTHR30302:SF5">
    <property type="entry name" value="SLR1876 PROTEIN"/>
    <property type="match status" value="1"/>
</dbReference>
<gene>
    <name evidence="1" type="ORF">MoryE10_07910</name>
</gene>
<dbReference type="PANTHER" id="PTHR30302">
    <property type="entry name" value="HYDROGENASE 1 MATURATION PROTEASE"/>
    <property type="match status" value="1"/>
</dbReference>
<evidence type="ECO:0000313" key="1">
    <source>
        <dbReference type="EMBL" id="BBL70185.1"/>
    </source>
</evidence>
<evidence type="ECO:0000313" key="2">
    <source>
        <dbReference type="Proteomes" id="UP000824988"/>
    </source>
</evidence>
<dbReference type="GO" id="GO:0008047">
    <property type="term" value="F:enzyme activator activity"/>
    <property type="evidence" value="ECO:0007669"/>
    <property type="project" value="InterPro"/>
</dbReference>
<dbReference type="RefSeq" id="WP_054773432.1">
    <property type="nucleotide sequence ID" value="NZ_AP019782.1"/>
</dbReference>
<accession>A0A8D5ALJ4</accession>